<dbReference type="SUPFAM" id="SSF49899">
    <property type="entry name" value="Concanavalin A-like lectins/glucanases"/>
    <property type="match status" value="1"/>
</dbReference>
<dbReference type="InterPro" id="IPR026444">
    <property type="entry name" value="Secre_tail"/>
</dbReference>
<dbReference type="RefSeq" id="WP_139698383.1">
    <property type="nucleotide sequence ID" value="NZ_CP074074.1"/>
</dbReference>
<evidence type="ECO:0000313" key="6">
    <source>
        <dbReference type="EMBL" id="TNJ42599.1"/>
    </source>
</evidence>
<comment type="similarity">
    <text evidence="1">Belongs to the glycosyl hydrolase 16 family.</text>
</comment>
<dbReference type="InterPro" id="IPR013320">
    <property type="entry name" value="ConA-like_dom_sf"/>
</dbReference>
<dbReference type="Proteomes" id="UP000308713">
    <property type="component" value="Unassembled WGS sequence"/>
</dbReference>
<sequence>MKTVLETVNLEAQLNYLTVIKIYTILAIFSITITFSQDWSGIPVPADPGVGKAWVLQDNVSDDFNYSAPASDKGSTFLLKWDDWYHNGWSGPGLTTWARNHSLVEGGELKLIASRYQTNRVNAGVIHSRNTVVYPVYIEIRAKIMNSVLANGGWMLSPDDTQEIDFMEGYGATLCGNCPSGSQDQTWYAQRMHMSHHVFVRDPFQDWQPSEYNDVGSNPVDVIQPTWITRDDGSGMINWKDDFHRYGVYWKDPTHLYYYIDGNLVTYREGMDEIDPLYFTNTVNPGDSNNDTRTGLSKAMDILFSVEDQDWRSNNEVTPTDTELSNTNNHTLRVDWIRAYKPESTASVDEWFTSNLQVNPNPFDDYIELKADVLLKAAHMYTLSGGKVLVKEKINKRLDTISTASLSSGIYVLKVESDSGLWSHKKVVKK</sequence>
<dbReference type="CDD" id="cd02178">
    <property type="entry name" value="GH16_beta_agarase"/>
    <property type="match status" value="1"/>
</dbReference>
<dbReference type="Gene3D" id="2.60.120.200">
    <property type="match status" value="1"/>
</dbReference>
<dbReference type="OrthoDB" id="9809583at2"/>
<evidence type="ECO:0000313" key="7">
    <source>
        <dbReference type="Proteomes" id="UP000308713"/>
    </source>
</evidence>
<dbReference type="AlphaFoldDB" id="A0A5C4SIE0"/>
<keyword evidence="3" id="KW-0378">Hydrolase</keyword>
<dbReference type="InterPro" id="IPR016287">
    <property type="entry name" value="Beta_agarase"/>
</dbReference>
<keyword evidence="2" id="KW-0732">Signal</keyword>
<dbReference type="PROSITE" id="PS51762">
    <property type="entry name" value="GH16_2"/>
    <property type="match status" value="1"/>
</dbReference>
<evidence type="ECO:0000256" key="1">
    <source>
        <dbReference type="ARBA" id="ARBA00006865"/>
    </source>
</evidence>
<dbReference type="Pfam" id="PF18962">
    <property type="entry name" value="Por_Secre_tail"/>
    <property type="match status" value="1"/>
</dbReference>
<comment type="caution">
    <text evidence="6">The sequence shown here is derived from an EMBL/GenBank/DDBJ whole genome shotgun (WGS) entry which is preliminary data.</text>
</comment>
<evidence type="ECO:0000256" key="2">
    <source>
        <dbReference type="ARBA" id="ARBA00022729"/>
    </source>
</evidence>
<keyword evidence="7" id="KW-1185">Reference proteome</keyword>
<dbReference type="InterPro" id="IPR000757">
    <property type="entry name" value="Beta-glucanase-like"/>
</dbReference>
<gene>
    <name evidence="6" type="ORF">FGF67_13995</name>
</gene>
<dbReference type="GO" id="GO:0005975">
    <property type="term" value="P:carbohydrate metabolic process"/>
    <property type="evidence" value="ECO:0007669"/>
    <property type="project" value="InterPro"/>
</dbReference>
<protein>
    <submittedName>
        <fullName evidence="6">T9SS type A sorting domain-containing protein</fullName>
    </submittedName>
</protein>
<evidence type="ECO:0000256" key="4">
    <source>
        <dbReference type="ARBA" id="ARBA00023295"/>
    </source>
</evidence>
<dbReference type="GO" id="GO:0033916">
    <property type="term" value="F:beta-agarase activity"/>
    <property type="evidence" value="ECO:0007669"/>
    <property type="project" value="InterPro"/>
</dbReference>
<feature type="domain" description="GH16" evidence="5">
    <location>
        <begin position="37"/>
        <end position="345"/>
    </location>
</feature>
<keyword evidence="4" id="KW-0326">Glycosidase</keyword>
<name>A0A5C4SIE0_9FLAO</name>
<reference evidence="6 7" key="1">
    <citation type="submission" date="2019-05" db="EMBL/GenBank/DDBJ databases">
        <title>Tamlana fucoidanivorans sp. nov., isolated from the surface of algae collected from Fujian province in China.</title>
        <authorList>
            <person name="Li J."/>
        </authorList>
    </citation>
    <scope>NUCLEOTIDE SEQUENCE [LARGE SCALE GENOMIC DNA]</scope>
    <source>
        <strain evidence="6 7">CW2-9</strain>
    </source>
</reference>
<dbReference type="EMBL" id="VDCS01000013">
    <property type="protein sequence ID" value="TNJ42599.1"/>
    <property type="molecule type" value="Genomic_DNA"/>
</dbReference>
<evidence type="ECO:0000259" key="5">
    <source>
        <dbReference type="PROSITE" id="PS51762"/>
    </source>
</evidence>
<dbReference type="NCBIfam" id="TIGR04183">
    <property type="entry name" value="Por_Secre_tail"/>
    <property type="match status" value="1"/>
</dbReference>
<evidence type="ECO:0000256" key="3">
    <source>
        <dbReference type="ARBA" id="ARBA00022801"/>
    </source>
</evidence>
<organism evidence="6 7">
    <name type="scientific">Allotamlana fucoidanivorans</name>
    <dbReference type="NCBI Taxonomy" id="2583814"/>
    <lineage>
        <taxon>Bacteria</taxon>
        <taxon>Pseudomonadati</taxon>
        <taxon>Bacteroidota</taxon>
        <taxon>Flavobacteriia</taxon>
        <taxon>Flavobacteriales</taxon>
        <taxon>Flavobacteriaceae</taxon>
        <taxon>Allotamlana</taxon>
    </lineage>
</organism>
<proteinExistence type="inferred from homology"/>
<accession>A0A5C4SIE0</accession>